<comment type="caution">
    <text evidence="1">The sequence shown here is derived from an EMBL/GenBank/DDBJ whole genome shotgun (WGS) entry which is preliminary data.</text>
</comment>
<dbReference type="AlphaFoldDB" id="A0A2P8FBI3"/>
<accession>A0A2P8FBI3</accession>
<dbReference type="OrthoDB" id="2942778at2"/>
<evidence type="ECO:0000313" key="2">
    <source>
        <dbReference type="Proteomes" id="UP000240978"/>
    </source>
</evidence>
<sequence length="117" mass="13366">MNNEEFVNAIRTAVEQSTINSLIKEFEESKLPSEEFKKMSAFYNTLNESGKDMVKQIMLESVQSTIFGFLCVIDGVRAIEKGPGKGRLELWYKKESSNESLMLNSPDSEFLHDIYNT</sequence>
<protein>
    <submittedName>
        <fullName evidence="1">Uncharacterized protein</fullName>
    </submittedName>
</protein>
<dbReference type="Proteomes" id="UP000240978">
    <property type="component" value="Unassembled WGS sequence"/>
</dbReference>
<dbReference type="EMBL" id="PYGK01000030">
    <property type="protein sequence ID" value="PSL19048.1"/>
    <property type="molecule type" value="Genomic_DNA"/>
</dbReference>
<reference evidence="1 2" key="1">
    <citation type="submission" date="2018-03" db="EMBL/GenBank/DDBJ databases">
        <title>Genomic Encyclopedia of Archaeal and Bacterial Type Strains, Phase II (KMG-II): from individual species to whole genera.</title>
        <authorList>
            <person name="Goeker M."/>
        </authorList>
    </citation>
    <scope>NUCLEOTIDE SEQUENCE [LARGE SCALE GENOMIC DNA]</scope>
    <source>
        <strain evidence="1 2">DSM 18107</strain>
    </source>
</reference>
<gene>
    <name evidence="1" type="ORF">CLV42_1303</name>
</gene>
<keyword evidence="2" id="KW-1185">Reference proteome</keyword>
<dbReference type="RefSeq" id="WP_106606282.1">
    <property type="nucleotide sequence ID" value="NZ_PYGK01000030.1"/>
</dbReference>
<organism evidence="1 2">
    <name type="scientific">Chitinophaga ginsengisoli</name>
    <dbReference type="NCBI Taxonomy" id="363837"/>
    <lineage>
        <taxon>Bacteria</taxon>
        <taxon>Pseudomonadati</taxon>
        <taxon>Bacteroidota</taxon>
        <taxon>Chitinophagia</taxon>
        <taxon>Chitinophagales</taxon>
        <taxon>Chitinophagaceae</taxon>
        <taxon>Chitinophaga</taxon>
    </lineage>
</organism>
<name>A0A2P8FBI3_9BACT</name>
<proteinExistence type="predicted"/>
<evidence type="ECO:0000313" key="1">
    <source>
        <dbReference type="EMBL" id="PSL19048.1"/>
    </source>
</evidence>